<sequence>MMTPIDYLTKLGLSKKQVKIYLDLATYPESTVVHIHKRIQLPRSSIYLELERLIDNGYVISKKVGKSTFYRISNPKILRLILEEKNEKLQFLTQNLDTFSESIKEFEVAKNTQKTINIYKGQAGIKQLLWNIIISKADLVIGFSPGQLEHVTDRDFAEKWREEFRNLNMHNKIIFNKPAPLTWSDIPNFLEENVEAKTLDEKKIKFDRMILIYKDILTVCSLKTDSDQYGIEIRDDLLVKSYIQMFEFLWNHVAKTLKRL</sequence>
<evidence type="ECO:0000259" key="1">
    <source>
        <dbReference type="Pfam" id="PF01978"/>
    </source>
</evidence>
<evidence type="ECO:0000313" key="2">
    <source>
        <dbReference type="EMBL" id="OGK22585.1"/>
    </source>
</evidence>
<proteinExistence type="predicted"/>
<organism evidence="2 3">
    <name type="scientific">Candidatus Roizmanbacteria bacterium RIFCSPHIGHO2_02_FULL_37_24</name>
    <dbReference type="NCBI Taxonomy" id="1802037"/>
    <lineage>
        <taxon>Bacteria</taxon>
        <taxon>Candidatus Roizmaniibacteriota</taxon>
    </lineage>
</organism>
<reference evidence="2 3" key="1">
    <citation type="journal article" date="2016" name="Nat. Commun.">
        <title>Thousands of microbial genomes shed light on interconnected biogeochemical processes in an aquifer system.</title>
        <authorList>
            <person name="Anantharaman K."/>
            <person name="Brown C.T."/>
            <person name="Hug L.A."/>
            <person name="Sharon I."/>
            <person name="Castelle C.J."/>
            <person name="Probst A.J."/>
            <person name="Thomas B.C."/>
            <person name="Singh A."/>
            <person name="Wilkins M.J."/>
            <person name="Karaoz U."/>
            <person name="Brodie E.L."/>
            <person name="Williams K.H."/>
            <person name="Hubbard S.S."/>
            <person name="Banfield J.F."/>
        </authorList>
    </citation>
    <scope>NUCLEOTIDE SEQUENCE [LARGE SCALE GENOMIC DNA]</scope>
</reference>
<protein>
    <recommendedName>
        <fullName evidence="1">Transcription regulator TrmB N-terminal domain-containing protein</fullName>
    </recommendedName>
</protein>
<dbReference type="InterPro" id="IPR036388">
    <property type="entry name" value="WH-like_DNA-bd_sf"/>
</dbReference>
<dbReference type="CDD" id="cd00090">
    <property type="entry name" value="HTH_ARSR"/>
    <property type="match status" value="1"/>
</dbReference>
<dbReference type="InterPro" id="IPR002831">
    <property type="entry name" value="Tscrpt_reg_TrmB_N"/>
</dbReference>
<dbReference type="InterPro" id="IPR051797">
    <property type="entry name" value="TrmB-like"/>
</dbReference>
<gene>
    <name evidence="2" type="ORF">A3C24_04630</name>
</gene>
<dbReference type="AlphaFoldDB" id="A0A1F7GUU0"/>
<dbReference type="InterPro" id="IPR011991">
    <property type="entry name" value="ArsR-like_HTH"/>
</dbReference>
<comment type="caution">
    <text evidence="2">The sequence shown here is derived from an EMBL/GenBank/DDBJ whole genome shotgun (WGS) entry which is preliminary data.</text>
</comment>
<name>A0A1F7GUU0_9BACT</name>
<dbReference type="InterPro" id="IPR036390">
    <property type="entry name" value="WH_DNA-bd_sf"/>
</dbReference>
<dbReference type="Pfam" id="PF01978">
    <property type="entry name" value="TrmB"/>
    <property type="match status" value="1"/>
</dbReference>
<dbReference type="Proteomes" id="UP000177159">
    <property type="component" value="Unassembled WGS sequence"/>
</dbReference>
<feature type="domain" description="Transcription regulator TrmB N-terminal" evidence="1">
    <location>
        <begin position="8"/>
        <end position="75"/>
    </location>
</feature>
<dbReference type="SUPFAM" id="SSF46785">
    <property type="entry name" value="Winged helix' DNA-binding domain"/>
    <property type="match status" value="1"/>
</dbReference>
<accession>A0A1F7GUU0</accession>
<dbReference type="EMBL" id="MFZM01000040">
    <property type="protein sequence ID" value="OGK22585.1"/>
    <property type="molecule type" value="Genomic_DNA"/>
</dbReference>
<dbReference type="PANTHER" id="PTHR34293:SF1">
    <property type="entry name" value="HTH-TYPE TRANSCRIPTIONAL REGULATOR TRMBL2"/>
    <property type="match status" value="1"/>
</dbReference>
<dbReference type="PANTHER" id="PTHR34293">
    <property type="entry name" value="HTH-TYPE TRANSCRIPTIONAL REGULATOR TRMBL2"/>
    <property type="match status" value="1"/>
</dbReference>
<evidence type="ECO:0000313" key="3">
    <source>
        <dbReference type="Proteomes" id="UP000177159"/>
    </source>
</evidence>
<dbReference type="Gene3D" id="1.10.10.10">
    <property type="entry name" value="Winged helix-like DNA-binding domain superfamily/Winged helix DNA-binding domain"/>
    <property type="match status" value="1"/>
</dbReference>